<evidence type="ECO:0000259" key="7">
    <source>
        <dbReference type="Pfam" id="PF00703"/>
    </source>
</evidence>
<dbReference type="PANTHER" id="PTHR43730">
    <property type="entry name" value="BETA-MANNOSIDASE"/>
    <property type="match status" value="1"/>
</dbReference>
<feature type="domain" description="Glycoside hydrolase family 2 immunoglobulin-like beta-sandwich" evidence="7">
    <location>
        <begin position="216"/>
        <end position="312"/>
    </location>
</feature>
<dbReference type="InterPro" id="IPR008979">
    <property type="entry name" value="Galactose-bd-like_sf"/>
</dbReference>
<dbReference type="InterPro" id="IPR054593">
    <property type="entry name" value="Beta-mannosidase-like_N2"/>
</dbReference>
<evidence type="ECO:0000256" key="6">
    <source>
        <dbReference type="ARBA" id="ARBA00023295"/>
    </source>
</evidence>
<gene>
    <name evidence="10" type="ORF">BJP51_02720</name>
</gene>
<dbReference type="PANTHER" id="PTHR43730:SF1">
    <property type="entry name" value="BETA-MANNOSIDASE"/>
    <property type="match status" value="1"/>
</dbReference>
<feature type="domain" description="Beta-mannosidase-like galactose-binding" evidence="9">
    <location>
        <begin position="37"/>
        <end position="183"/>
    </location>
</feature>
<evidence type="ECO:0000313" key="10">
    <source>
        <dbReference type="EMBL" id="OMD28035.1"/>
    </source>
</evidence>
<dbReference type="InterPro" id="IPR017853">
    <property type="entry name" value="GH"/>
</dbReference>
<keyword evidence="6" id="KW-0326">Glycosidase</keyword>
<dbReference type="SUPFAM" id="SSF49785">
    <property type="entry name" value="Galactose-binding domain-like"/>
    <property type="match status" value="1"/>
</dbReference>
<dbReference type="Gene3D" id="2.60.40.10">
    <property type="entry name" value="Immunoglobulins"/>
    <property type="match status" value="1"/>
</dbReference>
<dbReference type="AlphaFoldDB" id="A0A1R0X3R8"/>
<dbReference type="EMBL" id="MKQP01000034">
    <property type="protein sequence ID" value="OMD28035.1"/>
    <property type="molecule type" value="Genomic_DNA"/>
</dbReference>
<dbReference type="SUPFAM" id="SSF51445">
    <property type="entry name" value="(Trans)glycosidases"/>
    <property type="match status" value="1"/>
</dbReference>
<evidence type="ECO:0000256" key="3">
    <source>
        <dbReference type="ARBA" id="ARBA00012754"/>
    </source>
</evidence>
<dbReference type="InterPro" id="IPR013783">
    <property type="entry name" value="Ig-like_fold"/>
</dbReference>
<dbReference type="RefSeq" id="WP_036677255.1">
    <property type="nucleotide sequence ID" value="NZ_MKQP01000034.1"/>
</dbReference>
<reference evidence="10 11" key="1">
    <citation type="submission" date="2016-10" db="EMBL/GenBank/DDBJ databases">
        <title>Paenibacillus species isolates.</title>
        <authorList>
            <person name="Beno S.M."/>
        </authorList>
    </citation>
    <scope>NUCLEOTIDE SEQUENCE [LARGE SCALE GENOMIC DNA]</scope>
    <source>
        <strain evidence="10 11">FSL H7-0604</strain>
    </source>
</reference>
<feature type="domain" description="Glycoside hydrolase family 2 catalytic" evidence="8">
    <location>
        <begin position="331"/>
        <end position="482"/>
    </location>
</feature>
<evidence type="ECO:0000259" key="8">
    <source>
        <dbReference type="Pfam" id="PF02836"/>
    </source>
</evidence>
<evidence type="ECO:0000313" key="11">
    <source>
        <dbReference type="Proteomes" id="UP000187465"/>
    </source>
</evidence>
<comment type="similarity">
    <text evidence="2">Belongs to the glycosyl hydrolase 2 family.</text>
</comment>
<proteinExistence type="inferred from homology"/>
<dbReference type="Pfam" id="PF00703">
    <property type="entry name" value="Glyco_hydro_2"/>
    <property type="match status" value="1"/>
</dbReference>
<name>A0A1R0X3R8_9BACL</name>
<dbReference type="Pfam" id="PF22666">
    <property type="entry name" value="Glyco_hydro_2_N2"/>
    <property type="match status" value="1"/>
</dbReference>
<accession>A0A1R0X3R8</accession>
<dbReference type="InterPro" id="IPR006102">
    <property type="entry name" value="Ig-like_GH2"/>
</dbReference>
<evidence type="ECO:0000259" key="9">
    <source>
        <dbReference type="Pfam" id="PF22666"/>
    </source>
</evidence>
<dbReference type="GO" id="GO:0005975">
    <property type="term" value="P:carbohydrate metabolic process"/>
    <property type="evidence" value="ECO:0007669"/>
    <property type="project" value="InterPro"/>
</dbReference>
<keyword evidence="4" id="KW-0732">Signal</keyword>
<comment type="catalytic activity">
    <reaction evidence="1">
        <text>Hydrolysis of terminal, non-reducing beta-D-mannose residues in beta-D-mannosides.</text>
        <dbReference type="EC" id="3.2.1.25"/>
    </reaction>
</comment>
<dbReference type="Gene3D" id="2.60.120.260">
    <property type="entry name" value="Galactose-binding domain-like"/>
    <property type="match status" value="1"/>
</dbReference>
<dbReference type="InterPro" id="IPR050887">
    <property type="entry name" value="Beta-mannosidase_GH2"/>
</dbReference>
<sequence length="882" mass="100190">MNEILLNDLKWEVKGYWPWVPLKGTSMELGQELMGVTDWMPATVPGGVHYDLFRQGWITNPYQELNSLSCEWVENRWWVYRTTLKQPELRAARVELVFQGLDYEASVYADHLLLGEHKGMFEPAVFDVTDLLSGRESLEISVLLKQAPDEMGQIGKTSATFTQKSRFNYKWDFSTRLVNVGIWDDVVLRVHQQCSWDDVSITTDAEFGENDRNQISSGRITIQAGIKRMAGSEDDGTLTASITCTDPEGNLLLVQSRPVRAGELLNAELEIPEPELWYPNGYGKQPLYNLELKLLDEAGTELDTQSFQTGIRKLDYIHNVDSPDNALPYTVVINGSKIYMKGVNMTPLDHLYGNVTVEQYQLMIRLMKAAHINLVRVWGGGIIEKKAFYDLCDVNGIMVWQEFIQSSSGIDNIPSKQPEFLELLHKTACTALCDKRNHVSLTVWSGGNELMSEPNKPSDSSDSNLAMLKELVEQYDPQRLFLPTSASGPVEYITDAKGQGHDVHGYWKYMGNPYHYELYGSNDNLLHSEFGVDGLSSLKSLEKFLSETNRRPVSMENNAIWRHHGEWWDTLSREEEMFGSMTDLEQFSACSQWIQAEGIRFVLEANRRRKFRNSGSIVWQFNEPWPNVSCTNLVDYYGETKMAYHWVKSAFRPLHVSLDYRSLLLTPSTGFQGDVYVHGGNGHRVEVDAEVFDAVGRCIYQQSFEAEGNKDQAVGAGVLNFNVPEHDDALYFVRLSYQDGDEAPQQNLYVFSTNKKHPYAPALALIGGNLEVRQESLWQPTGAQEKSQQARFTVRNTGSEVLLHVHAEERGDRYWMEADEQFHTLFPGETKTVTVTCTPKLSGGFLSGENYRITDGLPEIRFMSFLTAQSRMIQVGGEKNRE</sequence>
<comment type="caution">
    <text evidence="10">The sequence shown here is derived from an EMBL/GenBank/DDBJ whole genome shotgun (WGS) entry which is preliminary data.</text>
</comment>
<dbReference type="EC" id="3.2.1.25" evidence="3"/>
<evidence type="ECO:0000256" key="5">
    <source>
        <dbReference type="ARBA" id="ARBA00022801"/>
    </source>
</evidence>
<evidence type="ECO:0000256" key="2">
    <source>
        <dbReference type="ARBA" id="ARBA00007401"/>
    </source>
</evidence>
<dbReference type="InterPro" id="IPR036156">
    <property type="entry name" value="Beta-gal/glucu_dom_sf"/>
</dbReference>
<evidence type="ECO:0000256" key="1">
    <source>
        <dbReference type="ARBA" id="ARBA00000829"/>
    </source>
</evidence>
<dbReference type="Proteomes" id="UP000187465">
    <property type="component" value="Unassembled WGS sequence"/>
</dbReference>
<evidence type="ECO:0000256" key="4">
    <source>
        <dbReference type="ARBA" id="ARBA00022729"/>
    </source>
</evidence>
<dbReference type="GO" id="GO:0006516">
    <property type="term" value="P:glycoprotein catabolic process"/>
    <property type="evidence" value="ECO:0007669"/>
    <property type="project" value="TreeGrafter"/>
</dbReference>
<dbReference type="Gene3D" id="3.20.20.80">
    <property type="entry name" value="Glycosidases"/>
    <property type="match status" value="1"/>
</dbReference>
<protein>
    <recommendedName>
        <fullName evidence="3">beta-mannosidase</fullName>
        <ecNumber evidence="3">3.2.1.25</ecNumber>
    </recommendedName>
</protein>
<organism evidence="10 11">
    <name type="scientific">Paenibacillus odorifer</name>
    <dbReference type="NCBI Taxonomy" id="189426"/>
    <lineage>
        <taxon>Bacteria</taxon>
        <taxon>Bacillati</taxon>
        <taxon>Bacillota</taxon>
        <taxon>Bacilli</taxon>
        <taxon>Bacillales</taxon>
        <taxon>Paenibacillaceae</taxon>
        <taxon>Paenibacillus</taxon>
    </lineage>
</organism>
<dbReference type="GO" id="GO:0004567">
    <property type="term" value="F:beta-mannosidase activity"/>
    <property type="evidence" value="ECO:0007669"/>
    <property type="project" value="UniProtKB-EC"/>
</dbReference>
<dbReference type="Pfam" id="PF02836">
    <property type="entry name" value="Glyco_hydro_2_C"/>
    <property type="match status" value="1"/>
</dbReference>
<keyword evidence="5" id="KW-0378">Hydrolase</keyword>
<dbReference type="InterPro" id="IPR006103">
    <property type="entry name" value="Glyco_hydro_2_cat"/>
</dbReference>
<dbReference type="SUPFAM" id="SSF49303">
    <property type="entry name" value="beta-Galactosidase/glucuronidase domain"/>
    <property type="match status" value="1"/>
</dbReference>